<dbReference type="Pfam" id="PF04235">
    <property type="entry name" value="DUF418"/>
    <property type="match status" value="1"/>
</dbReference>
<evidence type="ECO:0000259" key="2">
    <source>
        <dbReference type="Pfam" id="PF04235"/>
    </source>
</evidence>
<organism evidence="4 5">
    <name type="scientific">Microbacterium terricola</name>
    <dbReference type="NCBI Taxonomy" id="344163"/>
    <lineage>
        <taxon>Bacteria</taxon>
        <taxon>Bacillati</taxon>
        <taxon>Actinomycetota</taxon>
        <taxon>Actinomycetes</taxon>
        <taxon>Micrococcales</taxon>
        <taxon>Microbacteriaceae</taxon>
        <taxon>Microbacterium</taxon>
    </lineage>
</organism>
<evidence type="ECO:0000256" key="1">
    <source>
        <dbReference type="SAM" id="Phobius"/>
    </source>
</evidence>
<sequence length="377" mass="39954">MAAAPGLTRNLRRLTDPPRIPGVDLARGLAVFGMLAAHLLWIDAFDWAQPETWNDITRGRSSILFATLAGVSIGLFTGGATPLQDRALSLARRRLVARGLLLWLLGVVLLATGVPVYVVLPTYAVLFLIAIPLTSLSARTLLVVAGALALITPFAQAPLDALPLWQTTPGVALSAVLGWHYPFVTWSAFVVAGLGIARAGLDRLLVQVWLLWAGAVLAFVGYTWDAVAGAPEDASGWAAVWTADAHSSGLLEVIGSGGFALAVIGACLLLCRTPVRAIVLPVRAVGSMPLTAYVGQLVGWAIAAGLILGAPEDLAGFRDLQPFWVFVVVTLLGCTAWALWVGRGPLEWLTDRMTRAAVAREDAAADRDAVRPDRLIE</sequence>
<dbReference type="Pfam" id="PF07786">
    <property type="entry name" value="HGSNAT_cat"/>
    <property type="match status" value="1"/>
</dbReference>
<dbReference type="PANTHER" id="PTHR30590">
    <property type="entry name" value="INNER MEMBRANE PROTEIN"/>
    <property type="match status" value="1"/>
</dbReference>
<protein>
    <recommendedName>
        <fullName evidence="6">Heparan-alpha-glucosaminide N-acetyltransferase catalytic domain-containing protein</fullName>
    </recommendedName>
</protein>
<dbReference type="EMBL" id="AP027141">
    <property type="protein sequence ID" value="BDV30296.1"/>
    <property type="molecule type" value="Genomic_DNA"/>
</dbReference>
<feature type="transmembrane region" description="Helical" evidence="1">
    <location>
        <begin position="292"/>
        <end position="311"/>
    </location>
</feature>
<keyword evidence="1" id="KW-0812">Transmembrane</keyword>
<dbReference type="InterPro" id="IPR007349">
    <property type="entry name" value="DUF418"/>
</dbReference>
<keyword evidence="1" id="KW-1133">Transmembrane helix</keyword>
<feature type="transmembrane region" description="Helical" evidence="1">
    <location>
        <begin position="179"/>
        <end position="197"/>
    </location>
</feature>
<feature type="domain" description="Heparan-alpha-glucosaminide N-acetyltransferase catalytic" evidence="3">
    <location>
        <begin position="19"/>
        <end position="203"/>
    </location>
</feature>
<reference evidence="4 5" key="1">
    <citation type="submission" date="2022-12" db="EMBL/GenBank/DDBJ databases">
        <title>Microbacterium terricola strain KV-448 chromosome, complete genome.</title>
        <authorList>
            <person name="Oshima T."/>
            <person name="Moriya T."/>
            <person name="Bessho Y."/>
        </authorList>
    </citation>
    <scope>NUCLEOTIDE SEQUENCE [LARGE SCALE GENOMIC DNA]</scope>
    <source>
        <strain evidence="4 5">KV-448</strain>
    </source>
</reference>
<proteinExistence type="predicted"/>
<keyword evidence="5" id="KW-1185">Reference proteome</keyword>
<dbReference type="InterPro" id="IPR012429">
    <property type="entry name" value="HGSNAT_cat"/>
</dbReference>
<accession>A0ABM8DXR4</accession>
<evidence type="ECO:0000313" key="5">
    <source>
        <dbReference type="Proteomes" id="UP001317779"/>
    </source>
</evidence>
<dbReference type="PANTHER" id="PTHR30590:SF3">
    <property type="entry name" value="HYPOTHETICAL MEMBRANE SPANNING PROTEIN"/>
    <property type="match status" value="1"/>
</dbReference>
<dbReference type="Proteomes" id="UP001317779">
    <property type="component" value="Chromosome"/>
</dbReference>
<feature type="transmembrane region" description="Helical" evidence="1">
    <location>
        <begin position="62"/>
        <end position="83"/>
    </location>
</feature>
<feature type="transmembrane region" description="Helical" evidence="1">
    <location>
        <begin position="250"/>
        <end position="271"/>
    </location>
</feature>
<feature type="transmembrane region" description="Helical" evidence="1">
    <location>
        <begin position="141"/>
        <end position="159"/>
    </location>
</feature>
<dbReference type="InterPro" id="IPR052529">
    <property type="entry name" value="Bact_Transport_Assoc"/>
</dbReference>
<dbReference type="RefSeq" id="WP_263795843.1">
    <property type="nucleotide sequence ID" value="NZ_AP027141.1"/>
</dbReference>
<feature type="transmembrane region" description="Helical" evidence="1">
    <location>
        <begin position="323"/>
        <end position="342"/>
    </location>
</feature>
<evidence type="ECO:0000259" key="3">
    <source>
        <dbReference type="Pfam" id="PF07786"/>
    </source>
</evidence>
<feature type="transmembrane region" description="Helical" evidence="1">
    <location>
        <begin position="21"/>
        <end position="42"/>
    </location>
</feature>
<keyword evidence="1" id="KW-0472">Membrane</keyword>
<feature type="transmembrane region" description="Helical" evidence="1">
    <location>
        <begin position="95"/>
        <end position="111"/>
    </location>
</feature>
<evidence type="ECO:0000313" key="4">
    <source>
        <dbReference type="EMBL" id="BDV30296.1"/>
    </source>
</evidence>
<feature type="domain" description="DUF418" evidence="2">
    <location>
        <begin position="210"/>
        <end position="354"/>
    </location>
</feature>
<feature type="transmembrane region" description="Helical" evidence="1">
    <location>
        <begin position="204"/>
        <end position="224"/>
    </location>
</feature>
<gene>
    <name evidence="4" type="ORF">Microterr_09560</name>
</gene>
<evidence type="ECO:0008006" key="6">
    <source>
        <dbReference type="Google" id="ProtNLM"/>
    </source>
</evidence>
<name>A0ABM8DXR4_9MICO</name>